<keyword evidence="3 5" id="KW-0067">ATP-binding</keyword>
<dbReference type="PANTHER" id="PTHR36510">
    <property type="entry name" value="GLUTAMATE--CYSTEINE LIGASE 2-RELATED"/>
    <property type="match status" value="1"/>
</dbReference>
<dbReference type="Gene3D" id="3.30.590.20">
    <property type="match status" value="1"/>
</dbReference>
<organism evidence="7 8">
    <name type="scientific">Micrococcus flavus</name>
    <dbReference type="NCBI Taxonomy" id="384602"/>
    <lineage>
        <taxon>Bacteria</taxon>
        <taxon>Bacillati</taxon>
        <taxon>Actinomycetota</taxon>
        <taxon>Actinomycetes</taxon>
        <taxon>Micrococcales</taxon>
        <taxon>Micrococcaceae</taxon>
        <taxon>Micrococcus</taxon>
    </lineage>
</organism>
<evidence type="ECO:0000256" key="1">
    <source>
        <dbReference type="ARBA" id="ARBA00022598"/>
    </source>
</evidence>
<dbReference type="RefSeq" id="WP_135028643.1">
    <property type="nucleotide sequence ID" value="NZ_BMLA01000006.1"/>
</dbReference>
<dbReference type="NCBIfam" id="NF010043">
    <property type="entry name" value="PRK13517.1-3"/>
    <property type="match status" value="1"/>
</dbReference>
<dbReference type="NCBIfam" id="TIGR02050">
    <property type="entry name" value="gshA_cyan_rel"/>
    <property type="match status" value="1"/>
</dbReference>
<dbReference type="HAMAP" id="MF_01609">
    <property type="entry name" value="Glu_cys_ligase_2"/>
    <property type="match status" value="1"/>
</dbReference>
<evidence type="ECO:0000256" key="5">
    <source>
        <dbReference type="HAMAP-Rule" id="MF_01609"/>
    </source>
</evidence>
<keyword evidence="2 5" id="KW-0547">Nucleotide-binding</keyword>
<dbReference type="AlphaFoldDB" id="A0A4Y8X567"/>
<sequence>MTLPFAASSQSTLGIEWELALVDAATGDLRAEAPDVIAEALQTAGLGPEEEHPHVTAEMLQNTVELVTGVHRTVGSAAEELRGIASGILDAAERRGMHLYCQGSHPFEDPNLQPVTDKDRYNQVVEIAQYWGRQMLIFGVHVHVGLDDVSKAMPVVNGLVNRFPHFLALSASSPFWAGGDTGYQSQRTQVFQQLPTAGLPHQFEDYRDFERCLEQMVQVGMVNDATECRWDVRAVPRLGTVEMRACDGMATIEEIAAVTALTQCLVHDLSAGLERGQEPPAILPPWYVAENKWRAARYGMQAEVVMDAAGTTVPVAEHLSDELDRLAPVARELECEAELAHVRTMMAEGTAAERQRRVEREAAAGPPAEGQDASDTVSPLRAVVRDAAGRTLRSLRGDARP</sequence>
<comment type="catalytic activity">
    <reaction evidence="4 5">
        <text>L-cysteine + L-glutamate + ATP = gamma-L-glutamyl-L-cysteine + ADP + phosphate + H(+)</text>
        <dbReference type="Rhea" id="RHEA:13285"/>
        <dbReference type="ChEBI" id="CHEBI:15378"/>
        <dbReference type="ChEBI" id="CHEBI:29985"/>
        <dbReference type="ChEBI" id="CHEBI:30616"/>
        <dbReference type="ChEBI" id="CHEBI:35235"/>
        <dbReference type="ChEBI" id="CHEBI:43474"/>
        <dbReference type="ChEBI" id="CHEBI:58173"/>
        <dbReference type="ChEBI" id="CHEBI:456216"/>
        <dbReference type="EC" id="6.3.2.2"/>
    </reaction>
</comment>
<keyword evidence="8" id="KW-1185">Reference proteome</keyword>
<dbReference type="EMBL" id="JACHMC010000001">
    <property type="protein sequence ID" value="MBB4882199.1"/>
    <property type="molecule type" value="Genomic_DNA"/>
</dbReference>
<dbReference type="Proteomes" id="UP000560081">
    <property type="component" value="Unassembled WGS sequence"/>
</dbReference>
<dbReference type="InterPro" id="IPR006336">
    <property type="entry name" value="GCS2"/>
</dbReference>
<dbReference type="GO" id="GO:0005524">
    <property type="term" value="F:ATP binding"/>
    <property type="evidence" value="ECO:0007669"/>
    <property type="project" value="UniProtKB-KW"/>
</dbReference>
<dbReference type="GO" id="GO:0042398">
    <property type="term" value="P:modified amino acid biosynthetic process"/>
    <property type="evidence" value="ECO:0007669"/>
    <property type="project" value="InterPro"/>
</dbReference>
<dbReference type="EC" id="6.3.2.2" evidence="5"/>
<dbReference type="NCBIfam" id="NF010044">
    <property type="entry name" value="PRK13517.1-4"/>
    <property type="match status" value="1"/>
</dbReference>
<feature type="compositionally biased region" description="Basic and acidic residues" evidence="6">
    <location>
        <begin position="351"/>
        <end position="362"/>
    </location>
</feature>
<dbReference type="InterPro" id="IPR014746">
    <property type="entry name" value="Gln_synth/guanido_kin_cat_dom"/>
</dbReference>
<protein>
    <recommendedName>
        <fullName evidence="5">Putative glutamate--cysteine ligase 2</fullName>
        <ecNumber evidence="5">6.3.2.2</ecNumber>
    </recommendedName>
    <alternativeName>
        <fullName evidence="5">Gamma-glutamylcysteine synthetase 2</fullName>
        <shortName evidence="5">GCS 2</shortName>
        <shortName evidence="5">Gamma-GCS 2</shortName>
    </alternativeName>
</protein>
<feature type="region of interest" description="Disordered" evidence="6">
    <location>
        <begin position="348"/>
        <end position="382"/>
    </location>
</feature>
<evidence type="ECO:0000256" key="4">
    <source>
        <dbReference type="ARBA" id="ARBA00048819"/>
    </source>
</evidence>
<reference evidence="7 8" key="1">
    <citation type="submission" date="2020-08" db="EMBL/GenBank/DDBJ databases">
        <title>Sequencing the genomes of 1000 actinobacteria strains.</title>
        <authorList>
            <person name="Klenk H.-P."/>
        </authorList>
    </citation>
    <scope>NUCLEOTIDE SEQUENCE [LARGE SCALE GENOMIC DNA]</scope>
    <source>
        <strain evidence="7 8">DSM 19079</strain>
    </source>
</reference>
<comment type="caution">
    <text evidence="7">The sequence shown here is derived from an EMBL/GenBank/DDBJ whole genome shotgun (WGS) entry which is preliminary data.</text>
</comment>
<comment type="similarity">
    <text evidence="5">Belongs to the glutamate--cysteine ligase type 2 family. YbdK subfamily.</text>
</comment>
<name>A0A4Y8X567_9MICC</name>
<evidence type="ECO:0000256" key="3">
    <source>
        <dbReference type="ARBA" id="ARBA00022840"/>
    </source>
</evidence>
<gene>
    <name evidence="7" type="ORF">BJ976_000550</name>
</gene>
<dbReference type="InterPro" id="IPR050141">
    <property type="entry name" value="GCL_type2/YbdK_subfam"/>
</dbReference>
<dbReference type="OrthoDB" id="9769628at2"/>
<dbReference type="PANTHER" id="PTHR36510:SF1">
    <property type="entry name" value="GLUTAMATE--CYSTEINE LIGASE 2-RELATED"/>
    <property type="match status" value="1"/>
</dbReference>
<evidence type="ECO:0000256" key="6">
    <source>
        <dbReference type="SAM" id="MobiDB-lite"/>
    </source>
</evidence>
<dbReference type="GO" id="GO:0004357">
    <property type="term" value="F:glutamate-cysteine ligase activity"/>
    <property type="evidence" value="ECO:0007669"/>
    <property type="project" value="UniProtKB-EC"/>
</dbReference>
<dbReference type="SUPFAM" id="SSF55931">
    <property type="entry name" value="Glutamine synthetase/guanido kinase"/>
    <property type="match status" value="1"/>
</dbReference>
<dbReference type="Pfam" id="PF04107">
    <property type="entry name" value="GCS2"/>
    <property type="match status" value="1"/>
</dbReference>
<comment type="function">
    <text evidence="5">ATP-dependent carboxylate-amine ligase which exhibits weak glutamate--cysteine ligase activity.</text>
</comment>
<proteinExistence type="inferred from homology"/>
<keyword evidence="1 5" id="KW-0436">Ligase</keyword>
<accession>A0A4Y8X567</accession>
<dbReference type="NCBIfam" id="NF010042">
    <property type="entry name" value="PRK13517.1-2"/>
    <property type="match status" value="1"/>
</dbReference>
<evidence type="ECO:0000256" key="2">
    <source>
        <dbReference type="ARBA" id="ARBA00022741"/>
    </source>
</evidence>
<evidence type="ECO:0000313" key="7">
    <source>
        <dbReference type="EMBL" id="MBB4882199.1"/>
    </source>
</evidence>
<evidence type="ECO:0000313" key="8">
    <source>
        <dbReference type="Proteomes" id="UP000560081"/>
    </source>
</evidence>
<dbReference type="InterPro" id="IPR011793">
    <property type="entry name" value="YbdK"/>
</dbReference>